<dbReference type="Proteomes" id="UP000559987">
    <property type="component" value="Unassembled WGS sequence"/>
</dbReference>
<evidence type="ECO:0000313" key="3">
    <source>
        <dbReference type="EMBL" id="MBB3168028.1"/>
    </source>
</evidence>
<accession>A0A839UR57</accession>
<evidence type="ECO:0000256" key="2">
    <source>
        <dbReference type="SAM" id="SignalP"/>
    </source>
</evidence>
<dbReference type="RefSeq" id="WP_183909384.1">
    <property type="nucleotide sequence ID" value="NZ_JACHXZ010000002.1"/>
</dbReference>
<feature type="signal peptide" evidence="2">
    <location>
        <begin position="1"/>
        <end position="21"/>
    </location>
</feature>
<feature type="chain" id="PRO_5032270111" description="LPP20 lipoprotein" evidence="2">
    <location>
        <begin position="22"/>
        <end position="374"/>
    </location>
</feature>
<feature type="region of interest" description="Disordered" evidence="1">
    <location>
        <begin position="27"/>
        <end position="51"/>
    </location>
</feature>
<name>A0A839UR57_9GAMM</name>
<organism evidence="3 4">
    <name type="scientific">Simiduia aestuariiviva</name>
    <dbReference type="NCBI Taxonomy" id="1510459"/>
    <lineage>
        <taxon>Bacteria</taxon>
        <taxon>Pseudomonadati</taxon>
        <taxon>Pseudomonadota</taxon>
        <taxon>Gammaproteobacteria</taxon>
        <taxon>Cellvibrionales</taxon>
        <taxon>Cellvibrionaceae</taxon>
        <taxon>Simiduia</taxon>
    </lineage>
</organism>
<proteinExistence type="predicted"/>
<reference evidence="3 4" key="1">
    <citation type="submission" date="2020-08" db="EMBL/GenBank/DDBJ databases">
        <title>Genomic Encyclopedia of Type Strains, Phase III (KMG-III): the genomes of soil and plant-associated and newly described type strains.</title>
        <authorList>
            <person name="Whitman W."/>
        </authorList>
    </citation>
    <scope>NUCLEOTIDE SEQUENCE [LARGE SCALE GENOMIC DNA]</scope>
    <source>
        <strain evidence="3 4">CECT 8571</strain>
    </source>
</reference>
<evidence type="ECO:0000256" key="1">
    <source>
        <dbReference type="SAM" id="MobiDB-lite"/>
    </source>
</evidence>
<gene>
    <name evidence="3" type="ORF">FHS30_001212</name>
</gene>
<sequence>MHKPTVRLQIVPLLALSAILAACTSTPTQPPAQISTQQRPQSPCLQATTQSSGDQMFGYGEGGSLAEAKQHAYADLSEQLGVAVTSQSTATTQKNDTQVTTGYHQTVSSRAQAQLQDLEIACLDQQTQPGRVHIALRLDRRPLAQKIAASLAKHYGNQTANFIWDATPALAESSLLSAVDDYWRSHFSVVHNALANTQLAVTLFHLPNEQQWQLRIGNQPFVLSAEQLQLAVNWPTLHRGSAQLAAITLDGQLINRPIANEAEYRLVAKHPRGGYAHVIGIYENGELDVLRSNVALAPNRAYTIPETGGVFEAGALEDQAITTDTLVLLVTKNPLSSDTLLPVYRRGDTQRLQQLLHTLNTIDADVTVLPLIIQ</sequence>
<keyword evidence="2" id="KW-0732">Signal</keyword>
<dbReference type="PROSITE" id="PS51257">
    <property type="entry name" value="PROKAR_LIPOPROTEIN"/>
    <property type="match status" value="1"/>
</dbReference>
<keyword evidence="4" id="KW-1185">Reference proteome</keyword>
<protein>
    <recommendedName>
        <fullName evidence="5">LPP20 lipoprotein</fullName>
    </recommendedName>
</protein>
<dbReference type="AlphaFoldDB" id="A0A839UR57"/>
<dbReference type="Gene3D" id="3.10.28.20">
    <property type="entry name" value="Acetamidase/Formamidase-like domains"/>
    <property type="match status" value="1"/>
</dbReference>
<comment type="caution">
    <text evidence="3">The sequence shown here is derived from an EMBL/GenBank/DDBJ whole genome shotgun (WGS) entry which is preliminary data.</text>
</comment>
<dbReference type="EMBL" id="JACHXZ010000002">
    <property type="protein sequence ID" value="MBB3168028.1"/>
    <property type="molecule type" value="Genomic_DNA"/>
</dbReference>
<evidence type="ECO:0008006" key="5">
    <source>
        <dbReference type="Google" id="ProtNLM"/>
    </source>
</evidence>
<evidence type="ECO:0000313" key="4">
    <source>
        <dbReference type="Proteomes" id="UP000559987"/>
    </source>
</evidence>